<feature type="domain" description="Peptidase M16 C-terminal" evidence="5">
    <location>
        <begin position="169"/>
        <end position="343"/>
    </location>
</feature>
<dbReference type="GO" id="GO:0004222">
    <property type="term" value="F:metalloendopeptidase activity"/>
    <property type="evidence" value="ECO:0007669"/>
    <property type="project" value="InterPro"/>
</dbReference>
<evidence type="ECO:0000259" key="4">
    <source>
        <dbReference type="Pfam" id="PF00675"/>
    </source>
</evidence>
<accession>A0AAW4L8F7</accession>
<evidence type="ECO:0000313" key="7">
    <source>
        <dbReference type="Proteomes" id="UP000811899"/>
    </source>
</evidence>
<dbReference type="PANTHER" id="PTHR11851">
    <property type="entry name" value="METALLOPROTEASE"/>
    <property type="match status" value="1"/>
</dbReference>
<dbReference type="GO" id="GO:0046872">
    <property type="term" value="F:metal ion binding"/>
    <property type="evidence" value="ECO:0007669"/>
    <property type="project" value="InterPro"/>
</dbReference>
<name>A0AAW4L8F7_9BACT</name>
<reference evidence="6 7" key="1">
    <citation type="submission" date="2021-05" db="EMBL/GenBank/DDBJ databases">
        <title>The draft genome of Geobacter pelophilus DSM 12255.</title>
        <authorList>
            <person name="Xu Z."/>
            <person name="Masuda Y."/>
            <person name="Itoh H."/>
            <person name="Senoo K."/>
        </authorList>
    </citation>
    <scope>NUCLEOTIDE SEQUENCE [LARGE SCALE GENOMIC DNA]</scope>
    <source>
        <strain evidence="6 7">DSM 12255</strain>
    </source>
</reference>
<dbReference type="AlphaFoldDB" id="A0AAW4L8F7"/>
<evidence type="ECO:0000313" key="6">
    <source>
        <dbReference type="EMBL" id="MBT0665318.1"/>
    </source>
</evidence>
<dbReference type="PANTHER" id="PTHR11851:SF49">
    <property type="entry name" value="MITOCHONDRIAL-PROCESSING PEPTIDASE SUBUNIT ALPHA"/>
    <property type="match status" value="1"/>
</dbReference>
<comment type="caution">
    <text evidence="6">The sequence shown here is derived from an EMBL/GenBank/DDBJ whole genome shotgun (WGS) entry which is preliminary data.</text>
</comment>
<dbReference type="RefSeq" id="WP_214172088.1">
    <property type="nucleotide sequence ID" value="NZ_JAHCVJ010000005.1"/>
</dbReference>
<dbReference type="GO" id="GO:0006508">
    <property type="term" value="P:proteolysis"/>
    <property type="evidence" value="ECO:0007669"/>
    <property type="project" value="InterPro"/>
</dbReference>
<comment type="cofactor">
    <cofactor evidence="1">
        <name>Zn(2+)</name>
        <dbReference type="ChEBI" id="CHEBI:29105"/>
    </cofactor>
</comment>
<dbReference type="InterPro" id="IPR050361">
    <property type="entry name" value="MPP/UQCRC_Complex"/>
</dbReference>
<dbReference type="InterPro" id="IPR007863">
    <property type="entry name" value="Peptidase_M16_C"/>
</dbReference>
<keyword evidence="7" id="KW-1185">Reference proteome</keyword>
<evidence type="ECO:0000256" key="2">
    <source>
        <dbReference type="ARBA" id="ARBA00007261"/>
    </source>
</evidence>
<dbReference type="SUPFAM" id="SSF63411">
    <property type="entry name" value="LuxS/MPP-like metallohydrolase"/>
    <property type="match status" value="2"/>
</dbReference>
<evidence type="ECO:0000259" key="5">
    <source>
        <dbReference type="Pfam" id="PF05193"/>
    </source>
</evidence>
<dbReference type="InterPro" id="IPR001431">
    <property type="entry name" value="Pept_M16_Zn_BS"/>
</dbReference>
<sequence>MIKCKTSSLSNGLRLVAVEMPHLHSAEIAIYVKAGGRNDTREKAGMAHFLEHMLFRGTVDYPTTLDLETAFEAIGGSVNAATDEETTCFFSRVHPEHVAKGTAMLASMLRRPLLSGLDTEKRIIVEEALEDINEQGEEINTHNIASRLMWPGHPLGMPTIGYLETIRGITMEDLKQYLGHHYVPANAVAVVAGNVRGEDFFAACASAFGDWTRGDVPHQEAADHEQVAPQLQFVTDSDSQLHLQLAFRGFSRLDPRIMSLRLLRRILCGGGSSRLHISLRERLGIVYSVDASIAAYEETGAFSIELSTSPENLEKAVEEVLAETLALAFGTIPEDEFERVRNSYFFDLEYSRDSTYEMQVRYGWGELMGLVRSIEEDYSEAAALNIADLKAAAAVLFAPGNLNLVVVGPWQKTHQDAVQRLVSSYCKAWQEKQALIR</sequence>
<dbReference type="InterPro" id="IPR011765">
    <property type="entry name" value="Pept_M16_N"/>
</dbReference>
<dbReference type="PROSITE" id="PS00143">
    <property type="entry name" value="INSULINASE"/>
    <property type="match status" value="1"/>
</dbReference>
<organism evidence="6 7">
    <name type="scientific">Geoanaerobacter pelophilus</name>
    <dbReference type="NCBI Taxonomy" id="60036"/>
    <lineage>
        <taxon>Bacteria</taxon>
        <taxon>Pseudomonadati</taxon>
        <taxon>Thermodesulfobacteriota</taxon>
        <taxon>Desulfuromonadia</taxon>
        <taxon>Geobacterales</taxon>
        <taxon>Geobacteraceae</taxon>
        <taxon>Geoanaerobacter</taxon>
    </lineage>
</organism>
<dbReference type="Pfam" id="PF00675">
    <property type="entry name" value="Peptidase_M16"/>
    <property type="match status" value="1"/>
</dbReference>
<proteinExistence type="inferred from homology"/>
<dbReference type="EMBL" id="JAHCVJ010000005">
    <property type="protein sequence ID" value="MBT0665318.1"/>
    <property type="molecule type" value="Genomic_DNA"/>
</dbReference>
<evidence type="ECO:0000256" key="3">
    <source>
        <dbReference type="RuleBase" id="RU004447"/>
    </source>
</evidence>
<protein>
    <submittedName>
        <fullName evidence="6">Insulinase family protein</fullName>
    </submittedName>
</protein>
<evidence type="ECO:0000256" key="1">
    <source>
        <dbReference type="ARBA" id="ARBA00001947"/>
    </source>
</evidence>
<comment type="similarity">
    <text evidence="2 3">Belongs to the peptidase M16 family.</text>
</comment>
<feature type="domain" description="Peptidase M16 N-terminal" evidence="4">
    <location>
        <begin position="18"/>
        <end position="158"/>
    </location>
</feature>
<dbReference type="Gene3D" id="3.30.830.10">
    <property type="entry name" value="Metalloenzyme, LuxS/M16 peptidase-like"/>
    <property type="match status" value="2"/>
</dbReference>
<dbReference type="Pfam" id="PF05193">
    <property type="entry name" value="Peptidase_M16_C"/>
    <property type="match status" value="1"/>
</dbReference>
<dbReference type="Proteomes" id="UP000811899">
    <property type="component" value="Unassembled WGS sequence"/>
</dbReference>
<dbReference type="InterPro" id="IPR011249">
    <property type="entry name" value="Metalloenz_LuxS/M16"/>
</dbReference>
<gene>
    <name evidence="6" type="ORF">KI809_13510</name>
</gene>